<evidence type="ECO:0000256" key="1">
    <source>
        <dbReference type="SAM" id="MobiDB-lite"/>
    </source>
</evidence>
<feature type="region of interest" description="Disordered" evidence="1">
    <location>
        <begin position="1"/>
        <end position="30"/>
    </location>
</feature>
<organism evidence="2 3">
    <name type="scientific">Pisolithus microcarpus 441</name>
    <dbReference type="NCBI Taxonomy" id="765257"/>
    <lineage>
        <taxon>Eukaryota</taxon>
        <taxon>Fungi</taxon>
        <taxon>Dikarya</taxon>
        <taxon>Basidiomycota</taxon>
        <taxon>Agaricomycotina</taxon>
        <taxon>Agaricomycetes</taxon>
        <taxon>Agaricomycetidae</taxon>
        <taxon>Boletales</taxon>
        <taxon>Sclerodermatineae</taxon>
        <taxon>Pisolithaceae</taxon>
        <taxon>Pisolithus</taxon>
    </lineage>
</organism>
<reference evidence="3" key="2">
    <citation type="submission" date="2015-01" db="EMBL/GenBank/DDBJ databases">
        <title>Evolutionary Origins and Diversification of the Mycorrhizal Mutualists.</title>
        <authorList>
            <consortium name="DOE Joint Genome Institute"/>
            <consortium name="Mycorrhizal Genomics Consortium"/>
            <person name="Kohler A."/>
            <person name="Kuo A."/>
            <person name="Nagy L.G."/>
            <person name="Floudas D."/>
            <person name="Copeland A."/>
            <person name="Barry K.W."/>
            <person name="Cichocki N."/>
            <person name="Veneault-Fourrey C."/>
            <person name="LaButti K."/>
            <person name="Lindquist E.A."/>
            <person name="Lipzen A."/>
            <person name="Lundell T."/>
            <person name="Morin E."/>
            <person name="Murat C."/>
            <person name="Riley R."/>
            <person name="Ohm R."/>
            <person name="Sun H."/>
            <person name="Tunlid A."/>
            <person name="Henrissat B."/>
            <person name="Grigoriev I.V."/>
            <person name="Hibbett D.S."/>
            <person name="Martin F."/>
        </authorList>
    </citation>
    <scope>NUCLEOTIDE SEQUENCE [LARGE SCALE GENOMIC DNA]</scope>
    <source>
        <strain evidence="3">441</strain>
    </source>
</reference>
<dbReference type="EMBL" id="KN833740">
    <property type="protein sequence ID" value="KIK22378.1"/>
    <property type="molecule type" value="Genomic_DNA"/>
</dbReference>
<protein>
    <submittedName>
        <fullName evidence="2">Unplaced genomic scaffold scaffold_56, whole genome shotgun sequence</fullName>
    </submittedName>
</protein>
<gene>
    <name evidence="2" type="ORF">PISMIDRAFT_680414</name>
</gene>
<dbReference type="HOGENOM" id="CLU_1587170_0_0_1"/>
<sequence length="168" mass="18526">MPAGTPVPEVNEAARRTQVSECPGRNDLGQNGKTRLPRWFCRVRVPPPITPTYFSSSSESLVVYQLVMSQASTCVPGTTGTEPSLTPPWSVVPHHSEDAVLETFSRSPISITPWQGSGTRRLSSSLSTPLTRLVSGQFNHLPFCFLDGDRCLHAPPSLTIFHEYFRET</sequence>
<proteinExistence type="predicted"/>
<dbReference type="Proteomes" id="UP000054018">
    <property type="component" value="Unassembled WGS sequence"/>
</dbReference>
<accession>A0A0C9ZRL0</accession>
<dbReference type="AlphaFoldDB" id="A0A0C9ZRL0"/>
<name>A0A0C9ZRL0_9AGAM</name>
<keyword evidence="3" id="KW-1185">Reference proteome</keyword>
<evidence type="ECO:0000313" key="3">
    <source>
        <dbReference type="Proteomes" id="UP000054018"/>
    </source>
</evidence>
<reference evidence="2 3" key="1">
    <citation type="submission" date="2014-04" db="EMBL/GenBank/DDBJ databases">
        <authorList>
            <consortium name="DOE Joint Genome Institute"/>
            <person name="Kuo A."/>
            <person name="Kohler A."/>
            <person name="Costa M.D."/>
            <person name="Nagy L.G."/>
            <person name="Floudas D."/>
            <person name="Copeland A."/>
            <person name="Barry K.W."/>
            <person name="Cichocki N."/>
            <person name="Veneault-Fourrey C."/>
            <person name="LaButti K."/>
            <person name="Lindquist E.A."/>
            <person name="Lipzen A."/>
            <person name="Lundell T."/>
            <person name="Morin E."/>
            <person name="Murat C."/>
            <person name="Sun H."/>
            <person name="Tunlid A."/>
            <person name="Henrissat B."/>
            <person name="Grigoriev I.V."/>
            <person name="Hibbett D.S."/>
            <person name="Martin F."/>
            <person name="Nordberg H.P."/>
            <person name="Cantor M.N."/>
            <person name="Hua S.X."/>
        </authorList>
    </citation>
    <scope>NUCLEOTIDE SEQUENCE [LARGE SCALE GENOMIC DNA]</scope>
    <source>
        <strain evidence="2 3">441</strain>
    </source>
</reference>
<evidence type="ECO:0000313" key="2">
    <source>
        <dbReference type="EMBL" id="KIK22378.1"/>
    </source>
</evidence>